<name>A0A1H0YQT2_9BURK</name>
<organism evidence="6 7">
    <name type="scientific">Paraburkholderia fungorum</name>
    <dbReference type="NCBI Taxonomy" id="134537"/>
    <lineage>
        <taxon>Bacteria</taxon>
        <taxon>Pseudomonadati</taxon>
        <taxon>Pseudomonadota</taxon>
        <taxon>Betaproteobacteria</taxon>
        <taxon>Burkholderiales</taxon>
        <taxon>Burkholderiaceae</taxon>
        <taxon>Paraburkholderia</taxon>
    </lineage>
</organism>
<dbReference type="PANTHER" id="PTHR30126">
    <property type="entry name" value="HTH-TYPE TRANSCRIPTIONAL REGULATOR"/>
    <property type="match status" value="1"/>
</dbReference>
<dbReference type="RefSeq" id="WP_074762560.1">
    <property type="nucleotide sequence ID" value="NZ_FNKP01000001.1"/>
</dbReference>
<dbReference type="PRINTS" id="PR00039">
    <property type="entry name" value="HTHLYSR"/>
</dbReference>
<dbReference type="InterPro" id="IPR005119">
    <property type="entry name" value="LysR_subst-bd"/>
</dbReference>
<comment type="similarity">
    <text evidence="1">Belongs to the LysR transcriptional regulatory family.</text>
</comment>
<dbReference type="InterPro" id="IPR036388">
    <property type="entry name" value="WH-like_DNA-bd_sf"/>
</dbReference>
<evidence type="ECO:0000313" key="7">
    <source>
        <dbReference type="Proteomes" id="UP000183487"/>
    </source>
</evidence>
<evidence type="ECO:0000259" key="5">
    <source>
        <dbReference type="PROSITE" id="PS50931"/>
    </source>
</evidence>
<feature type="domain" description="HTH lysR-type" evidence="5">
    <location>
        <begin position="1"/>
        <end position="58"/>
    </location>
</feature>
<accession>A0A1H0YQT2</accession>
<dbReference type="SUPFAM" id="SSF46785">
    <property type="entry name" value="Winged helix' DNA-binding domain"/>
    <property type="match status" value="1"/>
</dbReference>
<evidence type="ECO:0000256" key="1">
    <source>
        <dbReference type="ARBA" id="ARBA00009437"/>
    </source>
</evidence>
<protein>
    <submittedName>
        <fullName evidence="6">Transcriptional regulator, LysR family</fullName>
    </submittedName>
</protein>
<sequence length="299" mass="32734">MDLTLLRAFITVAREGNLTRAAVQLHLTQPAVSLQIKHLQETLGVTLFTRTSHGLSLTRDGQALLPHAERALGAAADVQRAAQSLRHEVRGRLRIGTILDPAFLRLGGFLKQLVETWPSIETALRHGMSGWVLEQIRAGELDVGYYIGLPSDDDTRDGPAFHAVTLTHFQYRVLAPAGWKDRVKGVRDWRSLAALPWIWTPPASAHNRLLSRCFGEAGVKPVKVAEVDQEPSMLDLVKSGVGLTLARDATAIAEAHAHALTIVEGITVPTQLSFVTLDERKDEPAIAAALKLIEQQWAT</sequence>
<dbReference type="PROSITE" id="PS50931">
    <property type="entry name" value="HTH_LYSR"/>
    <property type="match status" value="1"/>
</dbReference>
<keyword evidence="4" id="KW-0804">Transcription</keyword>
<evidence type="ECO:0000256" key="3">
    <source>
        <dbReference type="ARBA" id="ARBA00023125"/>
    </source>
</evidence>
<keyword evidence="2" id="KW-0805">Transcription regulation</keyword>
<dbReference type="Gene3D" id="3.40.190.10">
    <property type="entry name" value="Periplasmic binding protein-like II"/>
    <property type="match status" value="2"/>
</dbReference>
<evidence type="ECO:0000256" key="2">
    <source>
        <dbReference type="ARBA" id="ARBA00023015"/>
    </source>
</evidence>
<dbReference type="Gene3D" id="1.10.10.10">
    <property type="entry name" value="Winged helix-like DNA-binding domain superfamily/Winged helix DNA-binding domain"/>
    <property type="match status" value="1"/>
</dbReference>
<dbReference type="FunFam" id="1.10.10.10:FF:000001">
    <property type="entry name" value="LysR family transcriptional regulator"/>
    <property type="match status" value="1"/>
</dbReference>
<dbReference type="InterPro" id="IPR036390">
    <property type="entry name" value="WH_DNA-bd_sf"/>
</dbReference>
<dbReference type="Proteomes" id="UP000183487">
    <property type="component" value="Unassembled WGS sequence"/>
</dbReference>
<dbReference type="AlphaFoldDB" id="A0A1H0YQT2"/>
<dbReference type="Pfam" id="PF00126">
    <property type="entry name" value="HTH_1"/>
    <property type="match status" value="1"/>
</dbReference>
<keyword evidence="7" id="KW-1185">Reference proteome</keyword>
<dbReference type="EMBL" id="FNKP01000001">
    <property type="protein sequence ID" value="SDQ17490.1"/>
    <property type="molecule type" value="Genomic_DNA"/>
</dbReference>
<dbReference type="SUPFAM" id="SSF53850">
    <property type="entry name" value="Periplasmic binding protein-like II"/>
    <property type="match status" value="1"/>
</dbReference>
<dbReference type="InterPro" id="IPR000847">
    <property type="entry name" value="LysR_HTH_N"/>
</dbReference>
<dbReference type="GO" id="GO:0000976">
    <property type="term" value="F:transcription cis-regulatory region binding"/>
    <property type="evidence" value="ECO:0007669"/>
    <property type="project" value="TreeGrafter"/>
</dbReference>
<gene>
    <name evidence="6" type="ORF">SAMN05443245_0226</name>
</gene>
<dbReference type="GO" id="GO:0003700">
    <property type="term" value="F:DNA-binding transcription factor activity"/>
    <property type="evidence" value="ECO:0007669"/>
    <property type="project" value="InterPro"/>
</dbReference>
<evidence type="ECO:0000256" key="4">
    <source>
        <dbReference type="ARBA" id="ARBA00023163"/>
    </source>
</evidence>
<dbReference type="PANTHER" id="PTHR30126:SF40">
    <property type="entry name" value="HTH-TYPE TRANSCRIPTIONAL REGULATOR GLTR"/>
    <property type="match status" value="1"/>
</dbReference>
<dbReference type="Pfam" id="PF03466">
    <property type="entry name" value="LysR_substrate"/>
    <property type="match status" value="1"/>
</dbReference>
<evidence type="ECO:0000313" key="6">
    <source>
        <dbReference type="EMBL" id="SDQ17490.1"/>
    </source>
</evidence>
<keyword evidence="3" id="KW-0238">DNA-binding</keyword>
<dbReference type="OrthoDB" id="9803735at2"/>
<dbReference type="CDD" id="cd05466">
    <property type="entry name" value="PBP2_LTTR_substrate"/>
    <property type="match status" value="1"/>
</dbReference>
<reference evidence="7" key="1">
    <citation type="submission" date="2016-10" db="EMBL/GenBank/DDBJ databases">
        <authorList>
            <person name="Varghese N."/>
        </authorList>
    </citation>
    <scope>NUCLEOTIDE SEQUENCE [LARGE SCALE GENOMIC DNA]</scope>
    <source>
        <strain evidence="7">GAS106B</strain>
    </source>
</reference>
<proteinExistence type="inferred from homology"/>